<keyword evidence="3" id="KW-1185">Reference proteome</keyword>
<protein>
    <submittedName>
        <fullName evidence="2">Uncharacterized protein</fullName>
    </submittedName>
</protein>
<dbReference type="KEGG" id="ptm:GSPATT00023424001"/>
<sequence length="106" mass="12680">MKQDKQVNYFENYTNQFIFQQFVYINKNNIKIRKNSLNFWQQRLNNSSQTQANLLLKNKQRTLVDRVVIRSTKYWKQIADEFSAQSSTNKSVQNLSSQSHNQQISD</sequence>
<proteinExistence type="predicted"/>
<name>A0E4N2_PARTE</name>
<dbReference type="Proteomes" id="UP000000600">
    <property type="component" value="Unassembled WGS sequence"/>
</dbReference>
<dbReference type="GeneID" id="5043431"/>
<dbReference type="HOGENOM" id="CLU_176596_0_0_1"/>
<accession>A0E4N2</accession>
<evidence type="ECO:0000313" key="2">
    <source>
        <dbReference type="EMBL" id="CAK90249.1"/>
    </source>
</evidence>
<dbReference type="RefSeq" id="XP_001457646.1">
    <property type="nucleotide sequence ID" value="XM_001457609.2"/>
</dbReference>
<dbReference type="InParanoid" id="A0E4N2"/>
<dbReference type="OMA" id="YWKQIAD"/>
<feature type="region of interest" description="Disordered" evidence="1">
    <location>
        <begin position="85"/>
        <end position="106"/>
    </location>
</feature>
<evidence type="ECO:0000256" key="1">
    <source>
        <dbReference type="SAM" id="MobiDB-lite"/>
    </source>
</evidence>
<dbReference type="AlphaFoldDB" id="A0E4N2"/>
<organism evidence="2 3">
    <name type="scientific">Paramecium tetraurelia</name>
    <dbReference type="NCBI Taxonomy" id="5888"/>
    <lineage>
        <taxon>Eukaryota</taxon>
        <taxon>Sar</taxon>
        <taxon>Alveolata</taxon>
        <taxon>Ciliophora</taxon>
        <taxon>Intramacronucleata</taxon>
        <taxon>Oligohymenophorea</taxon>
        <taxon>Peniculida</taxon>
        <taxon>Parameciidae</taxon>
        <taxon>Paramecium</taxon>
    </lineage>
</organism>
<dbReference type="EMBL" id="CT868658">
    <property type="protein sequence ID" value="CAK90249.1"/>
    <property type="molecule type" value="Genomic_DNA"/>
</dbReference>
<evidence type="ECO:0000313" key="3">
    <source>
        <dbReference type="Proteomes" id="UP000000600"/>
    </source>
</evidence>
<gene>
    <name evidence="2" type="ORF">GSPATT00023424001</name>
</gene>
<reference evidence="2 3" key="1">
    <citation type="journal article" date="2006" name="Nature">
        <title>Global trends of whole-genome duplications revealed by the ciliate Paramecium tetraurelia.</title>
        <authorList>
            <consortium name="Genoscope"/>
            <person name="Aury J.-M."/>
            <person name="Jaillon O."/>
            <person name="Duret L."/>
            <person name="Noel B."/>
            <person name="Jubin C."/>
            <person name="Porcel B.M."/>
            <person name="Segurens B."/>
            <person name="Daubin V."/>
            <person name="Anthouard V."/>
            <person name="Aiach N."/>
            <person name="Arnaiz O."/>
            <person name="Billaut A."/>
            <person name="Beisson J."/>
            <person name="Blanc I."/>
            <person name="Bouhouche K."/>
            <person name="Camara F."/>
            <person name="Duharcourt S."/>
            <person name="Guigo R."/>
            <person name="Gogendeau D."/>
            <person name="Katinka M."/>
            <person name="Keller A.-M."/>
            <person name="Kissmehl R."/>
            <person name="Klotz C."/>
            <person name="Koll F."/>
            <person name="Le Moue A."/>
            <person name="Lepere C."/>
            <person name="Malinsky S."/>
            <person name="Nowacki M."/>
            <person name="Nowak J.K."/>
            <person name="Plattner H."/>
            <person name="Poulain J."/>
            <person name="Ruiz F."/>
            <person name="Serrano V."/>
            <person name="Zagulski M."/>
            <person name="Dessen P."/>
            <person name="Betermier M."/>
            <person name="Weissenbach J."/>
            <person name="Scarpelli C."/>
            <person name="Schachter V."/>
            <person name="Sperling L."/>
            <person name="Meyer E."/>
            <person name="Cohen J."/>
            <person name="Wincker P."/>
        </authorList>
    </citation>
    <scope>NUCLEOTIDE SEQUENCE [LARGE SCALE GENOMIC DNA]</scope>
    <source>
        <strain evidence="2 3">Stock d4-2</strain>
    </source>
</reference>